<sequence length="96" mass="10470">MADKVDASVEESQTELGLEQVSKEINAIANSEATDDSPVNTEEPEKKPTLTDHLNKKLLSAFLDRLNSADNTVAFGLQSSSQNTEQTDPEKQDFSS</sequence>
<dbReference type="AlphaFoldDB" id="A0ABD0KHW6"/>
<dbReference type="Proteomes" id="UP001519460">
    <property type="component" value="Unassembled WGS sequence"/>
</dbReference>
<evidence type="ECO:0000313" key="2">
    <source>
        <dbReference type="EMBL" id="KAK7486769.1"/>
    </source>
</evidence>
<dbReference type="EMBL" id="JACVVK020000173">
    <property type="protein sequence ID" value="KAK7486769.1"/>
    <property type="molecule type" value="Genomic_DNA"/>
</dbReference>
<feature type="compositionally biased region" description="Polar residues" evidence="1">
    <location>
        <begin position="28"/>
        <end position="40"/>
    </location>
</feature>
<reference evidence="2 3" key="1">
    <citation type="journal article" date="2023" name="Sci. Data">
        <title>Genome assembly of the Korean intertidal mud-creeper Batillaria attramentaria.</title>
        <authorList>
            <person name="Patra A.K."/>
            <person name="Ho P.T."/>
            <person name="Jun S."/>
            <person name="Lee S.J."/>
            <person name="Kim Y."/>
            <person name="Won Y.J."/>
        </authorList>
    </citation>
    <scope>NUCLEOTIDE SEQUENCE [LARGE SCALE GENOMIC DNA]</scope>
    <source>
        <strain evidence="2">Wonlab-2016</strain>
    </source>
</reference>
<keyword evidence="3" id="KW-1185">Reference proteome</keyword>
<accession>A0ABD0KHW6</accession>
<feature type="compositionally biased region" description="Polar residues" evidence="1">
    <location>
        <begin position="77"/>
        <end position="86"/>
    </location>
</feature>
<evidence type="ECO:0000313" key="3">
    <source>
        <dbReference type="Proteomes" id="UP001519460"/>
    </source>
</evidence>
<proteinExistence type="predicted"/>
<comment type="caution">
    <text evidence="2">The sequence shown here is derived from an EMBL/GenBank/DDBJ whole genome shotgun (WGS) entry which is preliminary data.</text>
</comment>
<organism evidence="2 3">
    <name type="scientific">Batillaria attramentaria</name>
    <dbReference type="NCBI Taxonomy" id="370345"/>
    <lineage>
        <taxon>Eukaryota</taxon>
        <taxon>Metazoa</taxon>
        <taxon>Spiralia</taxon>
        <taxon>Lophotrochozoa</taxon>
        <taxon>Mollusca</taxon>
        <taxon>Gastropoda</taxon>
        <taxon>Caenogastropoda</taxon>
        <taxon>Sorbeoconcha</taxon>
        <taxon>Cerithioidea</taxon>
        <taxon>Batillariidae</taxon>
        <taxon>Batillaria</taxon>
    </lineage>
</organism>
<feature type="region of interest" description="Disordered" evidence="1">
    <location>
        <begin position="77"/>
        <end position="96"/>
    </location>
</feature>
<protein>
    <submittedName>
        <fullName evidence="2">Uncharacterized protein</fullName>
    </submittedName>
</protein>
<gene>
    <name evidence="2" type="ORF">BaRGS_00021916</name>
</gene>
<evidence type="ECO:0000256" key="1">
    <source>
        <dbReference type="SAM" id="MobiDB-lite"/>
    </source>
</evidence>
<name>A0ABD0KHW6_9CAEN</name>
<feature type="region of interest" description="Disordered" evidence="1">
    <location>
        <begin position="1"/>
        <end position="52"/>
    </location>
</feature>
<feature type="compositionally biased region" description="Basic and acidic residues" evidence="1">
    <location>
        <begin position="43"/>
        <end position="52"/>
    </location>
</feature>